<accession>A0A9P6Q3R3</accession>
<evidence type="ECO:0000313" key="2">
    <source>
        <dbReference type="Proteomes" id="UP000726737"/>
    </source>
</evidence>
<dbReference type="Gene3D" id="3.80.10.10">
    <property type="entry name" value="Ribonuclease Inhibitor"/>
    <property type="match status" value="1"/>
</dbReference>
<sequence>MGYMELFSRMRCTPWGIMGVAQYLDKESSKVHSNYQNLEWEPEAAEAMYTDVRDFPMPGDVNSDLAMGVLMDSTPKHSISKIMLEENMFDTRVPRMSPLDLPELRLLIASYFVSDIKTLAACTRVCTTWHDSFNPFLWTSLALSRLLPSGRPSLSAIQKYACWIKHLRVGRMDRAQYPLERCTGLTTLCVEDERVSGWDQLGLGFGTGSCSFLETQARSNHKSKRGLWQDMLVQIIEQNPGLQRLSLMMEQFEPTNEVWRAIGSRKFVDGSNAAGAGQPRHLDCIFTRISQAQIESCLDAFALLETLVLQHCRFDLPTFSPSVFQGRVYSCLRSLTLITNTGLDFEPQLGLMACFPNLQSLTWSIAGFQHLPVQEFCDLLSTKCPLVESIVLSDRNLEAHHLAQILQAIPKLVRFFLGFDTLFSMFNSPAVMQAMRRHFKTLQEIEFGQIQSSVRYGIVLAFLTGCPNLQRMGAYGRLDCSREAILDMQTALIPGTLSVASAPETAPSGPSTGALNITAWDLPWVCLGLKRLHLILTGDHEDIWLNPSLQQSVFLQLGRLHELETLSLGHCVLWMYENGFSHHGLNFTLEAGLSKLSGLHKLEELNIEGIYQQMTERDVVWMLDHWPRLRVVEGELHHNQEEKEQLDVIMKKKGFKISSYLYRR</sequence>
<dbReference type="OrthoDB" id="2416713at2759"/>
<evidence type="ECO:0008006" key="3">
    <source>
        <dbReference type="Google" id="ProtNLM"/>
    </source>
</evidence>
<proteinExistence type="predicted"/>
<keyword evidence="2" id="KW-1185">Reference proteome</keyword>
<name>A0A9P6Q3R3_9FUNG</name>
<reference evidence="1" key="1">
    <citation type="journal article" date="2020" name="Fungal Divers.">
        <title>Resolving the Mortierellaceae phylogeny through synthesis of multi-gene phylogenetics and phylogenomics.</title>
        <authorList>
            <person name="Vandepol N."/>
            <person name="Liber J."/>
            <person name="Desiro A."/>
            <person name="Na H."/>
            <person name="Kennedy M."/>
            <person name="Barry K."/>
            <person name="Grigoriev I.V."/>
            <person name="Miller A.N."/>
            <person name="O'Donnell K."/>
            <person name="Stajich J.E."/>
            <person name="Bonito G."/>
        </authorList>
    </citation>
    <scope>NUCLEOTIDE SEQUENCE</scope>
    <source>
        <strain evidence="1">KOD948</strain>
    </source>
</reference>
<organism evidence="1 2">
    <name type="scientific">Mortierella polycephala</name>
    <dbReference type="NCBI Taxonomy" id="41804"/>
    <lineage>
        <taxon>Eukaryota</taxon>
        <taxon>Fungi</taxon>
        <taxon>Fungi incertae sedis</taxon>
        <taxon>Mucoromycota</taxon>
        <taxon>Mortierellomycotina</taxon>
        <taxon>Mortierellomycetes</taxon>
        <taxon>Mortierellales</taxon>
        <taxon>Mortierellaceae</taxon>
        <taxon>Mortierella</taxon>
    </lineage>
</organism>
<gene>
    <name evidence="1" type="ORF">BG011_002181</name>
</gene>
<dbReference type="SUPFAM" id="SSF81383">
    <property type="entry name" value="F-box domain"/>
    <property type="match status" value="1"/>
</dbReference>
<dbReference type="EMBL" id="JAAAJA010000167">
    <property type="protein sequence ID" value="KAG0260011.1"/>
    <property type="molecule type" value="Genomic_DNA"/>
</dbReference>
<protein>
    <recommendedName>
        <fullName evidence="3">F-box domain-containing protein</fullName>
    </recommendedName>
</protein>
<dbReference type="AlphaFoldDB" id="A0A9P6Q3R3"/>
<dbReference type="InterPro" id="IPR036047">
    <property type="entry name" value="F-box-like_dom_sf"/>
</dbReference>
<dbReference type="SUPFAM" id="SSF52047">
    <property type="entry name" value="RNI-like"/>
    <property type="match status" value="1"/>
</dbReference>
<evidence type="ECO:0000313" key="1">
    <source>
        <dbReference type="EMBL" id="KAG0260011.1"/>
    </source>
</evidence>
<dbReference type="Proteomes" id="UP000726737">
    <property type="component" value="Unassembled WGS sequence"/>
</dbReference>
<dbReference type="InterPro" id="IPR032675">
    <property type="entry name" value="LRR_dom_sf"/>
</dbReference>
<comment type="caution">
    <text evidence="1">The sequence shown here is derived from an EMBL/GenBank/DDBJ whole genome shotgun (WGS) entry which is preliminary data.</text>
</comment>